<proteinExistence type="inferred from homology"/>
<dbReference type="Pfam" id="PF00112">
    <property type="entry name" value="Peptidase_C1"/>
    <property type="match status" value="1"/>
</dbReference>
<gene>
    <name evidence="6" type="ORF">V6N11_044338</name>
</gene>
<reference evidence="6 7" key="1">
    <citation type="journal article" date="2024" name="G3 (Bethesda)">
        <title>Genome assembly of Hibiscus sabdariffa L. provides insights into metabolisms of medicinal natural products.</title>
        <authorList>
            <person name="Kim T."/>
        </authorList>
    </citation>
    <scope>NUCLEOTIDE SEQUENCE [LARGE SCALE GENOMIC DNA]</scope>
    <source>
        <strain evidence="6">TK-2024</strain>
        <tissue evidence="6">Old leaves</tissue>
    </source>
</reference>
<evidence type="ECO:0000256" key="3">
    <source>
        <dbReference type="ARBA" id="ARBA00022801"/>
    </source>
</evidence>
<name>A0ABR2REW0_9ROSI</name>
<dbReference type="SUPFAM" id="SSF54001">
    <property type="entry name" value="Cysteine proteinases"/>
    <property type="match status" value="1"/>
</dbReference>
<keyword evidence="4" id="KW-0788">Thiol protease</keyword>
<dbReference type="Proteomes" id="UP001396334">
    <property type="component" value="Unassembled WGS sequence"/>
</dbReference>
<dbReference type="PANTHER" id="PTHR12411">
    <property type="entry name" value="CYSTEINE PROTEASE FAMILY C1-RELATED"/>
    <property type="match status" value="1"/>
</dbReference>
<evidence type="ECO:0000259" key="5">
    <source>
        <dbReference type="SMART" id="SM00645"/>
    </source>
</evidence>
<dbReference type="SMART" id="SM00645">
    <property type="entry name" value="Pept_C1"/>
    <property type="match status" value="1"/>
</dbReference>
<evidence type="ECO:0000313" key="6">
    <source>
        <dbReference type="EMBL" id="KAK9011490.1"/>
    </source>
</evidence>
<keyword evidence="3" id="KW-0378">Hydrolase</keyword>
<dbReference type="EMBL" id="JBBPBN010000023">
    <property type="protein sequence ID" value="KAK9011490.1"/>
    <property type="molecule type" value="Genomic_DNA"/>
</dbReference>
<evidence type="ECO:0000313" key="7">
    <source>
        <dbReference type="Proteomes" id="UP001396334"/>
    </source>
</evidence>
<keyword evidence="7" id="KW-1185">Reference proteome</keyword>
<keyword evidence="2" id="KW-0645">Protease</keyword>
<evidence type="ECO:0000256" key="4">
    <source>
        <dbReference type="ARBA" id="ARBA00022807"/>
    </source>
</evidence>
<organism evidence="6 7">
    <name type="scientific">Hibiscus sabdariffa</name>
    <name type="common">roselle</name>
    <dbReference type="NCBI Taxonomy" id="183260"/>
    <lineage>
        <taxon>Eukaryota</taxon>
        <taxon>Viridiplantae</taxon>
        <taxon>Streptophyta</taxon>
        <taxon>Embryophyta</taxon>
        <taxon>Tracheophyta</taxon>
        <taxon>Spermatophyta</taxon>
        <taxon>Magnoliopsida</taxon>
        <taxon>eudicotyledons</taxon>
        <taxon>Gunneridae</taxon>
        <taxon>Pentapetalae</taxon>
        <taxon>rosids</taxon>
        <taxon>malvids</taxon>
        <taxon>Malvales</taxon>
        <taxon>Malvaceae</taxon>
        <taxon>Malvoideae</taxon>
        <taxon>Hibiscus</taxon>
    </lineage>
</organism>
<protein>
    <recommendedName>
        <fullName evidence="5">Peptidase C1A papain C-terminal domain-containing protein</fullName>
    </recommendedName>
</protein>
<accession>A0ABR2REW0</accession>
<feature type="domain" description="Peptidase C1A papain C-terminal" evidence="5">
    <location>
        <begin position="2"/>
        <end position="121"/>
    </location>
</feature>
<evidence type="ECO:0000256" key="2">
    <source>
        <dbReference type="ARBA" id="ARBA00022670"/>
    </source>
</evidence>
<comment type="similarity">
    <text evidence="1">Belongs to the peptidase C1 family.</text>
</comment>
<dbReference type="Gene3D" id="3.90.70.10">
    <property type="entry name" value="Cysteine proteinases"/>
    <property type="match status" value="1"/>
</dbReference>
<evidence type="ECO:0000256" key="1">
    <source>
        <dbReference type="ARBA" id="ARBA00008455"/>
    </source>
</evidence>
<dbReference type="InterPro" id="IPR038765">
    <property type="entry name" value="Papain-like_cys_pep_sf"/>
</dbReference>
<sequence>MEGVTKLTKGTLISMLDQELVDCDIKGQDQGYQGGLMDNAFQFIKKNKGLTTESNYPYKGVDGTCNTNEEANHAATINGFQVVPANSEDSLQKAVANQPVLVAIDDSGFEFQLYSSGVITL</sequence>
<dbReference type="InterPro" id="IPR000668">
    <property type="entry name" value="Peptidase_C1A_C"/>
</dbReference>
<dbReference type="InterPro" id="IPR013128">
    <property type="entry name" value="Peptidase_C1A"/>
</dbReference>
<comment type="caution">
    <text evidence="6">The sequence shown here is derived from an EMBL/GenBank/DDBJ whole genome shotgun (WGS) entry which is preliminary data.</text>
</comment>